<dbReference type="Proteomes" id="UP000808349">
    <property type="component" value="Unassembled WGS sequence"/>
</dbReference>
<evidence type="ECO:0000313" key="2">
    <source>
        <dbReference type="Proteomes" id="UP000808349"/>
    </source>
</evidence>
<accession>A0A9D7XJ68</accession>
<name>A0A9D7XJ68_9BACT</name>
<evidence type="ECO:0000313" key="1">
    <source>
        <dbReference type="EMBL" id="MBK9719398.1"/>
    </source>
</evidence>
<sequence>MEGKAITPAYNLVSSSNIGLSWFSSNQPTVTVPDGEVLFNLILKIKAISGSTVISITDKPTIPYGLVNNNGVLQTVSLELSDGLVTVNENLVQLCGEITKEDGSPINEVLLDLSGSKSESTVNQISGNYCFVSLPKSGSFSVKPKKNTNYRNGLNGRDLYLIQRHILGEKIVSPYRIIRRL</sequence>
<reference evidence="1 2" key="1">
    <citation type="submission" date="2020-10" db="EMBL/GenBank/DDBJ databases">
        <title>Connecting structure to function with the recovery of over 1000 high-quality activated sludge metagenome-assembled genomes encoding full-length rRNA genes using long-read sequencing.</title>
        <authorList>
            <person name="Singleton C.M."/>
            <person name="Petriglieri F."/>
            <person name="Kristensen J.M."/>
            <person name="Kirkegaard R.H."/>
            <person name="Michaelsen T.Y."/>
            <person name="Andersen M.H."/>
            <person name="Karst S.M."/>
            <person name="Dueholm M.S."/>
            <person name="Nielsen P.H."/>
            <person name="Albertsen M."/>
        </authorList>
    </citation>
    <scope>NUCLEOTIDE SEQUENCE [LARGE SCALE GENOMIC DNA]</scope>
    <source>
        <strain evidence="1">Ribe_18-Q3-R11-54_BAT3C.373</strain>
    </source>
</reference>
<dbReference type="EMBL" id="JADKFW010000021">
    <property type="protein sequence ID" value="MBK9719398.1"/>
    <property type="molecule type" value="Genomic_DNA"/>
</dbReference>
<evidence type="ECO:0008006" key="3">
    <source>
        <dbReference type="Google" id="ProtNLM"/>
    </source>
</evidence>
<dbReference type="AlphaFoldDB" id="A0A9D7XJ68"/>
<gene>
    <name evidence="1" type="ORF">IPO85_18165</name>
</gene>
<comment type="caution">
    <text evidence="1">The sequence shown here is derived from an EMBL/GenBank/DDBJ whole genome shotgun (WGS) entry which is preliminary data.</text>
</comment>
<organism evidence="1 2">
    <name type="scientific">Candidatus Defluviibacterium haderslevense</name>
    <dbReference type="NCBI Taxonomy" id="2981993"/>
    <lineage>
        <taxon>Bacteria</taxon>
        <taxon>Pseudomonadati</taxon>
        <taxon>Bacteroidota</taxon>
        <taxon>Saprospiria</taxon>
        <taxon>Saprospirales</taxon>
        <taxon>Saprospiraceae</taxon>
        <taxon>Candidatus Defluviibacterium</taxon>
    </lineage>
</organism>
<protein>
    <recommendedName>
        <fullName evidence="3">Carboxypeptidase regulatory-like domain-containing protein</fullName>
    </recommendedName>
</protein>
<proteinExistence type="predicted"/>